<comment type="caution">
    <text evidence="1">The sequence shown here is derived from an EMBL/GenBank/DDBJ whole genome shotgun (WGS) entry which is preliminary data.</text>
</comment>
<proteinExistence type="predicted"/>
<evidence type="ECO:0000313" key="2">
    <source>
        <dbReference type="Proteomes" id="UP000324222"/>
    </source>
</evidence>
<name>A0A5B7CMA8_PORTR</name>
<dbReference type="EMBL" id="VSRR010000129">
    <property type="protein sequence ID" value="MPC10777.1"/>
    <property type="molecule type" value="Genomic_DNA"/>
</dbReference>
<dbReference type="AlphaFoldDB" id="A0A5B7CMA8"/>
<gene>
    <name evidence="1" type="ORF">E2C01_003417</name>
</gene>
<keyword evidence="2" id="KW-1185">Reference proteome</keyword>
<organism evidence="1 2">
    <name type="scientific">Portunus trituberculatus</name>
    <name type="common">Swimming crab</name>
    <name type="synonym">Neptunus trituberculatus</name>
    <dbReference type="NCBI Taxonomy" id="210409"/>
    <lineage>
        <taxon>Eukaryota</taxon>
        <taxon>Metazoa</taxon>
        <taxon>Ecdysozoa</taxon>
        <taxon>Arthropoda</taxon>
        <taxon>Crustacea</taxon>
        <taxon>Multicrustacea</taxon>
        <taxon>Malacostraca</taxon>
        <taxon>Eumalacostraca</taxon>
        <taxon>Eucarida</taxon>
        <taxon>Decapoda</taxon>
        <taxon>Pleocyemata</taxon>
        <taxon>Brachyura</taxon>
        <taxon>Eubrachyura</taxon>
        <taxon>Portunoidea</taxon>
        <taxon>Portunidae</taxon>
        <taxon>Portuninae</taxon>
        <taxon>Portunus</taxon>
    </lineage>
</organism>
<accession>A0A5B7CMA8</accession>
<reference evidence="1 2" key="1">
    <citation type="submission" date="2019-05" db="EMBL/GenBank/DDBJ databases">
        <title>Another draft genome of Portunus trituberculatus and its Hox gene families provides insights of decapod evolution.</title>
        <authorList>
            <person name="Jeong J.-H."/>
            <person name="Song I."/>
            <person name="Kim S."/>
            <person name="Choi T."/>
            <person name="Kim D."/>
            <person name="Ryu S."/>
            <person name="Kim W."/>
        </authorList>
    </citation>
    <scope>NUCLEOTIDE SEQUENCE [LARGE SCALE GENOMIC DNA]</scope>
    <source>
        <tissue evidence="1">Muscle</tissue>
    </source>
</reference>
<protein>
    <submittedName>
        <fullName evidence="1">Uncharacterized protein</fullName>
    </submittedName>
</protein>
<evidence type="ECO:0000313" key="1">
    <source>
        <dbReference type="EMBL" id="MPC10777.1"/>
    </source>
</evidence>
<sequence length="156" mass="17821">MTGYACFRFVVSRVSRMSLKKMKSCFDPQQWNGELMKTDETRAGWHGASKFLHLAIKFCRHVKTYAHPAFSLRPTMFIQGIISLRTGSQYSTTIIPANILDESWNTTSCPASIKALLASTSPRHCLSCIFLDHDFFPVASLLMDRNLFIDHHFRKS</sequence>
<dbReference type="Proteomes" id="UP000324222">
    <property type="component" value="Unassembled WGS sequence"/>
</dbReference>